<feature type="compositionally biased region" description="Low complexity" evidence="6">
    <location>
        <begin position="141"/>
        <end position="196"/>
    </location>
</feature>
<feature type="compositionally biased region" description="Basic residues" evidence="6">
    <location>
        <begin position="1386"/>
        <end position="1400"/>
    </location>
</feature>
<comment type="caution">
    <text evidence="7">The sequence shown here is derived from an EMBL/GenBank/DDBJ whole genome shotgun (WGS) entry which is preliminary data.</text>
</comment>
<feature type="compositionally biased region" description="Polar residues" evidence="6">
    <location>
        <begin position="1"/>
        <end position="12"/>
    </location>
</feature>
<dbReference type="GO" id="GO:0000785">
    <property type="term" value="C:chromatin"/>
    <property type="evidence" value="ECO:0007669"/>
    <property type="project" value="TreeGrafter"/>
</dbReference>
<evidence type="ECO:0000256" key="5">
    <source>
        <dbReference type="ARBA" id="ARBA00023306"/>
    </source>
</evidence>
<feature type="compositionally biased region" description="Acidic residues" evidence="6">
    <location>
        <begin position="69"/>
        <end position="94"/>
    </location>
</feature>
<dbReference type="PANTHER" id="PTHR12663">
    <property type="entry name" value="ANDROGEN INDUCED INHIBITOR OF PROLIFERATION AS3 / PDS5-RELATED"/>
    <property type="match status" value="1"/>
</dbReference>
<feature type="compositionally biased region" description="Acidic residues" evidence="6">
    <location>
        <begin position="115"/>
        <end position="127"/>
    </location>
</feature>
<evidence type="ECO:0000256" key="3">
    <source>
        <dbReference type="ARBA" id="ARBA00022776"/>
    </source>
</evidence>
<keyword evidence="8" id="KW-1185">Reference proteome</keyword>
<feature type="compositionally biased region" description="Polar residues" evidence="6">
    <location>
        <begin position="1424"/>
        <end position="1444"/>
    </location>
</feature>
<dbReference type="InterPro" id="IPR011989">
    <property type="entry name" value="ARM-like"/>
</dbReference>
<reference evidence="7" key="1">
    <citation type="submission" date="2020-01" db="EMBL/GenBank/DDBJ databases">
        <title>Development of genomics and gene disruption for Polysphondylium violaceum indicates a role for the polyketide synthase stlB in stalk morphogenesis.</title>
        <authorList>
            <person name="Narita B."/>
            <person name="Kawabe Y."/>
            <person name="Kin K."/>
            <person name="Saito T."/>
            <person name="Gibbs R."/>
            <person name="Kuspa A."/>
            <person name="Muzny D."/>
            <person name="Queller D."/>
            <person name="Richards S."/>
            <person name="Strassman J."/>
            <person name="Sucgang R."/>
            <person name="Worley K."/>
            <person name="Schaap P."/>
        </authorList>
    </citation>
    <scope>NUCLEOTIDE SEQUENCE</scope>
    <source>
        <strain evidence="7">QSvi11</strain>
    </source>
</reference>
<comment type="subcellular location">
    <subcellularLocation>
        <location evidence="1">Nucleus</location>
    </subcellularLocation>
</comment>
<keyword evidence="2" id="KW-0132">Cell division</keyword>
<feature type="compositionally biased region" description="Low complexity" evidence="6">
    <location>
        <begin position="13"/>
        <end position="45"/>
    </location>
</feature>
<dbReference type="Gene3D" id="1.25.10.10">
    <property type="entry name" value="Leucine-rich Repeat Variant"/>
    <property type="match status" value="1"/>
</dbReference>
<dbReference type="GO" id="GO:0005634">
    <property type="term" value="C:nucleus"/>
    <property type="evidence" value="ECO:0007669"/>
    <property type="project" value="UniProtKB-SubCell"/>
</dbReference>
<feature type="region of interest" description="Disordered" evidence="6">
    <location>
        <begin position="1343"/>
        <end position="1498"/>
    </location>
</feature>
<keyword evidence="5" id="KW-0131">Cell cycle</keyword>
<dbReference type="GO" id="GO:0007064">
    <property type="term" value="P:mitotic sister chromatid cohesion"/>
    <property type="evidence" value="ECO:0007669"/>
    <property type="project" value="InterPro"/>
</dbReference>
<dbReference type="GO" id="GO:0051301">
    <property type="term" value="P:cell division"/>
    <property type="evidence" value="ECO:0007669"/>
    <property type="project" value="UniProtKB-KW"/>
</dbReference>
<evidence type="ECO:0000256" key="4">
    <source>
        <dbReference type="ARBA" id="ARBA00023242"/>
    </source>
</evidence>
<protein>
    <submittedName>
        <fullName evidence="7">Uncharacterized protein</fullName>
    </submittedName>
</protein>
<keyword evidence="4" id="KW-0539">Nucleus</keyword>
<keyword evidence="3" id="KW-0498">Mitosis</keyword>
<evidence type="ECO:0000256" key="6">
    <source>
        <dbReference type="SAM" id="MobiDB-lite"/>
    </source>
</evidence>
<feature type="compositionally biased region" description="Acidic residues" evidence="6">
    <location>
        <begin position="1405"/>
        <end position="1423"/>
    </location>
</feature>
<gene>
    <name evidence="7" type="ORF">CYY_009887</name>
</gene>
<evidence type="ECO:0000256" key="2">
    <source>
        <dbReference type="ARBA" id="ARBA00022618"/>
    </source>
</evidence>
<feature type="compositionally biased region" description="Acidic residues" evidence="6">
    <location>
        <begin position="1448"/>
        <end position="1460"/>
    </location>
</feature>
<evidence type="ECO:0000256" key="1">
    <source>
        <dbReference type="ARBA" id="ARBA00004123"/>
    </source>
</evidence>
<feature type="compositionally biased region" description="Basic residues" evidence="6">
    <location>
        <begin position="99"/>
        <end position="109"/>
    </location>
</feature>
<proteinExistence type="predicted"/>
<accession>A0A8J4UVL6</accession>
<dbReference type="InterPro" id="IPR039776">
    <property type="entry name" value="Pds5"/>
</dbReference>
<dbReference type="SUPFAM" id="SSF48371">
    <property type="entry name" value="ARM repeat"/>
    <property type="match status" value="1"/>
</dbReference>
<dbReference type="EMBL" id="AJWJ01000843">
    <property type="protein sequence ID" value="KAF2068790.1"/>
    <property type="molecule type" value="Genomic_DNA"/>
</dbReference>
<evidence type="ECO:0000313" key="7">
    <source>
        <dbReference type="EMBL" id="KAF2068790.1"/>
    </source>
</evidence>
<dbReference type="Pfam" id="PF20168">
    <property type="entry name" value="PDS5"/>
    <property type="match status" value="1"/>
</dbReference>
<dbReference type="Proteomes" id="UP000695562">
    <property type="component" value="Unassembled WGS sequence"/>
</dbReference>
<evidence type="ECO:0000313" key="8">
    <source>
        <dbReference type="Proteomes" id="UP000695562"/>
    </source>
</evidence>
<organism evidence="7 8">
    <name type="scientific">Polysphondylium violaceum</name>
    <dbReference type="NCBI Taxonomy" id="133409"/>
    <lineage>
        <taxon>Eukaryota</taxon>
        <taxon>Amoebozoa</taxon>
        <taxon>Evosea</taxon>
        <taxon>Eumycetozoa</taxon>
        <taxon>Dictyostelia</taxon>
        <taxon>Dictyosteliales</taxon>
        <taxon>Dictyosteliaceae</taxon>
        <taxon>Polysphondylium</taxon>
    </lineage>
</organism>
<sequence>MTTKIATRSKSGTTTTKPAVPTKPVAATTKKTTTVTKKPPVSPKKAISKKPSTIMTKKTSSRGRKKQDSEDESSQEEEEEEEEEEEDSQDESEQEQVKSKAKPQSKSKRIQKEESEQEDSEEESEIELEFKSKSKSKKVVQSNSTPTKQKQTSSQSLQSTKSSQTKSPSKPSSSQSSRSSQSKSPGKSSSSQQSKKSSYNLKAFNIERLTELETYLDVELKEKLVKRLKKIDEFLQNKKQGERDGLDLVIDCLTQKAYLKHKLSEVRLLVSCCLAEVFRICIPHIPFEGSVLKEVFDLFIEQVTREKVDSKLFPQYFQMLERLAIIKVFAILGHVDMDMVAPFFKACLKNVLGNESAGDESQHPMDIMYSTLMGTVLESLDEINNDIWSVLIESLLEREGDRPSVKAEFTQELISTNANYLRPHFQVYMQEEMFEATSTNPLKKKRYDIIYEIFAIHPSMVYCTFPLLEFDLEDASGDVRRGVVRILAHIYCSDIYEDVIEQSTSLYSTFLNRFRDIELKVRMIMMNFASHFKGTTEADNMKVLQFVHERLRDTEPDIRSKACKTISDYLDKRVDPKSITADFMNEFLERIKDREALVRKDAVISLAIIWRKIRLSNGPMDEWDQDLSDCFGRIPNNIFSGLGLYDDDKYRIEVSVDGLLLPDHKDIKNRAYVFLEIYKSFDESTKKILKTYLEEKNALRVEFLKLAEFLKSNTSTTTPSKSKSKSTAAAATTLNQTEDLETLLTRVDNFIPKFSHENTKKLLRSLLSQKKVFDYLVTVCDTDTTSEQLFNIKASIVASTNQKNAVFWEFVKCLVYKLGFSMIGKESIKYYLRSMRDNLGVEEDHMESQLDEKIYDRELKASNKTSHINSTMELMLALSNVFPQLFSSSADQLVLFLTCSKTVVYPTLCILQNISTPSDSNNNSSTLTLSKSVLKKTNALLLDLAQVAQPKIARLAFKTYIKIVTKQTELVQSLKDLGESLVSQLDDGSKNVLSILEVLGCISKYYFSLIQEYSDIIEKNIIKTIMTGVTTLDYSPKALSKSETAHYSKDAILKLAGIRYLANYLLGMPREKITKKSHEMVSFLFVFMSSLDKSKNYTDHEKVQLKLSISVALIKVFQKSPFEIAITPEQFNQLCMSASTTFKAKTDQILRKFFEKLTKYMKFNRLPPKYMAAFGMAAQQSNSLMAFVRKLSTSVIKTRRMIISRVAGEVPLKSDFYPESSFPYFLYIVAHREEFDRDNEYKETSIYLNYFIDLLVEESDNFSIIHATLTAIRKSNDTIYPESKANRIAAELGLQILSNQYANKKWKPQRHPVQIVLPPPLFTIPVAGDQDDKEDDNLQVRLPSELPKKFKLPALPQPGSSQDGGEHEDGGEDGEGKENAPPAIKKSPRKKRAPAKRKTKKESSSEEEEEENETDDNDSDDEQQVITTPSKRTSRTRNLNINSNQKDESDDDESDDDEEKQDVNTKKIAKRKPSSNGKEEYQDDQDHSEMTKKRLKTQ</sequence>
<name>A0A8J4UVL6_9MYCE</name>
<dbReference type="OrthoDB" id="200660at2759"/>
<feature type="compositionally biased region" description="Basic and acidic residues" evidence="6">
    <location>
        <begin position="1477"/>
        <end position="1492"/>
    </location>
</feature>
<dbReference type="InterPro" id="IPR016024">
    <property type="entry name" value="ARM-type_fold"/>
</dbReference>
<feature type="compositionally biased region" description="Basic and acidic residues" evidence="6">
    <location>
        <begin position="1364"/>
        <end position="1378"/>
    </location>
</feature>
<feature type="region of interest" description="Disordered" evidence="6">
    <location>
        <begin position="1"/>
        <end position="196"/>
    </location>
</feature>
<dbReference type="GO" id="GO:0006281">
    <property type="term" value="P:DNA repair"/>
    <property type="evidence" value="ECO:0007669"/>
    <property type="project" value="TreeGrafter"/>
</dbReference>
<dbReference type="PANTHER" id="PTHR12663:SF0">
    <property type="entry name" value="PRECOCIOUS DISSOCIATION OF SISTERS 5, ISOFORM A"/>
    <property type="match status" value="1"/>
</dbReference>